<evidence type="ECO:0000256" key="10">
    <source>
        <dbReference type="SAM" id="Coils"/>
    </source>
</evidence>
<evidence type="ECO:0000256" key="4">
    <source>
        <dbReference type="ARBA" id="ARBA00022618"/>
    </source>
</evidence>
<keyword evidence="8" id="KW-0131">Cell cycle</keyword>
<reference evidence="11 12" key="1">
    <citation type="journal article" date="2019" name="New Phytol.">
        <title>Comparative genomics reveals unique wood-decay strategies and fruiting body development in the Schizophyllaceae.</title>
        <authorList>
            <person name="Almasi E."/>
            <person name="Sahu N."/>
            <person name="Krizsan K."/>
            <person name="Balint B."/>
            <person name="Kovacs G.M."/>
            <person name="Kiss B."/>
            <person name="Cseklye J."/>
            <person name="Drula E."/>
            <person name="Henrissat B."/>
            <person name="Nagy I."/>
            <person name="Chovatia M."/>
            <person name="Adam C."/>
            <person name="LaButti K."/>
            <person name="Lipzen A."/>
            <person name="Riley R."/>
            <person name="Grigoriev I.V."/>
            <person name="Nagy L.G."/>
        </authorList>
    </citation>
    <scope>NUCLEOTIDE SEQUENCE [LARGE SCALE GENOMIC DNA]</scope>
    <source>
        <strain evidence="11 12">NL-1724</strain>
    </source>
</reference>
<gene>
    <name evidence="11" type="ORF">BD626DRAFT_611357</name>
</gene>
<evidence type="ECO:0000256" key="2">
    <source>
        <dbReference type="ARBA" id="ARBA00008643"/>
    </source>
</evidence>
<dbReference type="GO" id="GO:0051301">
    <property type="term" value="P:cell division"/>
    <property type="evidence" value="ECO:0007669"/>
    <property type="project" value="UniProtKB-KW"/>
</dbReference>
<evidence type="ECO:0000256" key="7">
    <source>
        <dbReference type="ARBA" id="ARBA00023054"/>
    </source>
</evidence>
<keyword evidence="9" id="KW-0137">Centromere</keyword>
<organism evidence="11 12">
    <name type="scientific">Schizophyllum amplum</name>
    <dbReference type="NCBI Taxonomy" id="97359"/>
    <lineage>
        <taxon>Eukaryota</taxon>
        <taxon>Fungi</taxon>
        <taxon>Dikarya</taxon>
        <taxon>Basidiomycota</taxon>
        <taxon>Agaricomycotina</taxon>
        <taxon>Agaricomycetes</taxon>
        <taxon>Agaricomycetidae</taxon>
        <taxon>Agaricales</taxon>
        <taxon>Schizophyllaceae</taxon>
        <taxon>Schizophyllum</taxon>
    </lineage>
</organism>
<dbReference type="EMBL" id="VDMD01000034">
    <property type="protein sequence ID" value="TRM58677.1"/>
    <property type="molecule type" value="Genomic_DNA"/>
</dbReference>
<evidence type="ECO:0000256" key="8">
    <source>
        <dbReference type="ARBA" id="ARBA00023306"/>
    </source>
</evidence>
<keyword evidence="6" id="KW-0995">Kinetochore</keyword>
<evidence type="ECO:0000313" key="11">
    <source>
        <dbReference type="EMBL" id="TRM58677.1"/>
    </source>
</evidence>
<keyword evidence="12" id="KW-1185">Reference proteome</keyword>
<name>A0A550C1M8_9AGAR</name>
<dbReference type="GO" id="GO:0005634">
    <property type="term" value="C:nucleus"/>
    <property type="evidence" value="ECO:0007669"/>
    <property type="project" value="InterPro"/>
</dbReference>
<accession>A0A550C1M8</accession>
<evidence type="ECO:0000256" key="9">
    <source>
        <dbReference type="ARBA" id="ARBA00023328"/>
    </source>
</evidence>
<evidence type="ECO:0000313" key="12">
    <source>
        <dbReference type="Proteomes" id="UP000320762"/>
    </source>
</evidence>
<keyword evidence="4" id="KW-0132">Cell division</keyword>
<dbReference type="STRING" id="97359.A0A550C1M8"/>
<keyword evidence="5" id="KW-0498">Mitosis</keyword>
<dbReference type="GO" id="GO:0000444">
    <property type="term" value="C:MIS12/MIND type complex"/>
    <property type="evidence" value="ECO:0007669"/>
    <property type="project" value="TreeGrafter"/>
</dbReference>
<dbReference type="PANTHER" id="PTHR14527:SF2">
    <property type="entry name" value="PROTEIN MIS12 HOMOLOG"/>
    <property type="match status" value="1"/>
</dbReference>
<dbReference type="Proteomes" id="UP000320762">
    <property type="component" value="Unassembled WGS sequence"/>
</dbReference>
<evidence type="ECO:0000256" key="5">
    <source>
        <dbReference type="ARBA" id="ARBA00022776"/>
    </source>
</evidence>
<feature type="coiled-coil region" evidence="10">
    <location>
        <begin position="129"/>
        <end position="156"/>
    </location>
</feature>
<dbReference type="AlphaFoldDB" id="A0A550C1M8"/>
<comment type="subcellular location">
    <subcellularLocation>
        <location evidence="1">Chromosome</location>
        <location evidence="1">Centromere</location>
        <location evidence="1">Kinetochore</location>
    </subcellularLocation>
</comment>
<keyword evidence="7 10" id="KW-0175">Coiled coil</keyword>
<dbReference type="InterPro" id="IPR008685">
    <property type="entry name" value="Centromere_Mis12"/>
</dbReference>
<keyword evidence="3" id="KW-0158">Chromosome</keyword>
<dbReference type="GO" id="GO:0051382">
    <property type="term" value="P:kinetochore assembly"/>
    <property type="evidence" value="ECO:0007669"/>
    <property type="project" value="TreeGrafter"/>
</dbReference>
<protein>
    <submittedName>
        <fullName evidence="11">Mis12 protein-domain-containing protein</fullName>
    </submittedName>
</protein>
<evidence type="ECO:0000256" key="6">
    <source>
        <dbReference type="ARBA" id="ARBA00022838"/>
    </source>
</evidence>
<sequence>MTSTSATTGRPQVPPLLLAEALGFVPQLVLDDITNVGNDCIGRSLLGIEQFLESGYVAKADDDELKEERRQEVEHGLHQCQTLLEHHTDIAFDSFEAWCLRNIFAVPPGLPYVLPHQEGLDMTTTPEQEQELMAEIDALREQLANEKKISRLAQRAMRIAATERREAEKDLAASPSSISRL</sequence>
<dbReference type="GO" id="GO:0000070">
    <property type="term" value="P:mitotic sister chromatid segregation"/>
    <property type="evidence" value="ECO:0007669"/>
    <property type="project" value="TreeGrafter"/>
</dbReference>
<proteinExistence type="inferred from homology"/>
<dbReference type="OrthoDB" id="1884855at2759"/>
<evidence type="ECO:0000256" key="1">
    <source>
        <dbReference type="ARBA" id="ARBA00004629"/>
    </source>
</evidence>
<dbReference type="Pfam" id="PF05859">
    <property type="entry name" value="Mis12"/>
    <property type="match status" value="1"/>
</dbReference>
<comment type="similarity">
    <text evidence="2">Belongs to the mis12 family.</text>
</comment>
<evidence type="ECO:0000256" key="3">
    <source>
        <dbReference type="ARBA" id="ARBA00022454"/>
    </source>
</evidence>
<dbReference type="PANTHER" id="PTHR14527">
    <property type="entry name" value="PROTEIN MIS12 HOMOLOG"/>
    <property type="match status" value="1"/>
</dbReference>
<comment type="caution">
    <text evidence="11">The sequence shown here is derived from an EMBL/GenBank/DDBJ whole genome shotgun (WGS) entry which is preliminary data.</text>
</comment>